<dbReference type="InterPro" id="IPR011009">
    <property type="entry name" value="Kinase-like_dom_sf"/>
</dbReference>
<keyword evidence="3" id="KW-1185">Reference proteome</keyword>
<dbReference type="SUPFAM" id="SSF56112">
    <property type="entry name" value="Protein kinase-like (PK-like)"/>
    <property type="match status" value="1"/>
</dbReference>
<dbReference type="GO" id="GO:0004672">
    <property type="term" value="F:protein kinase activity"/>
    <property type="evidence" value="ECO:0007669"/>
    <property type="project" value="InterPro"/>
</dbReference>
<dbReference type="InterPro" id="IPR000719">
    <property type="entry name" value="Prot_kinase_dom"/>
</dbReference>
<name>A0A9P5ZEP8_9AGAR</name>
<dbReference type="Pfam" id="PF17667">
    <property type="entry name" value="Pkinase_fungal"/>
    <property type="match status" value="1"/>
</dbReference>
<gene>
    <name evidence="2" type="ORF">BDN70DRAFT_371108</name>
</gene>
<sequence length="211" mass="23860">MRKRGLFTKPYAAKMGAISQAITRTPQPRSPRPTEIETDIGATSSRKFVPKKQYRIIYSDICDTVGNLETLGEVVDVLQGTFVALQLMYCAGWVHRDNSSGNILAHRQGSGKWRVKLLDLEYARKNPPSDNYTSAVELKAGTPYFMPHEILHSKSLFSATREETLSYQDASQKESSLRASFRSKSTSHAITTLLVIHNFQHDLESIWWILI</sequence>
<dbReference type="GO" id="GO:0005524">
    <property type="term" value="F:ATP binding"/>
    <property type="evidence" value="ECO:0007669"/>
    <property type="project" value="InterPro"/>
</dbReference>
<dbReference type="OrthoDB" id="3271139at2759"/>
<dbReference type="Proteomes" id="UP000807469">
    <property type="component" value="Unassembled WGS sequence"/>
</dbReference>
<organism evidence="2 3">
    <name type="scientific">Pholiota conissans</name>
    <dbReference type="NCBI Taxonomy" id="109636"/>
    <lineage>
        <taxon>Eukaryota</taxon>
        <taxon>Fungi</taxon>
        <taxon>Dikarya</taxon>
        <taxon>Basidiomycota</taxon>
        <taxon>Agaricomycotina</taxon>
        <taxon>Agaricomycetes</taxon>
        <taxon>Agaricomycetidae</taxon>
        <taxon>Agaricales</taxon>
        <taxon>Agaricineae</taxon>
        <taxon>Strophariaceae</taxon>
        <taxon>Pholiota</taxon>
    </lineage>
</organism>
<dbReference type="Gene3D" id="1.10.510.10">
    <property type="entry name" value="Transferase(Phosphotransferase) domain 1"/>
    <property type="match status" value="1"/>
</dbReference>
<dbReference type="EMBL" id="MU155132">
    <property type="protein sequence ID" value="KAF9486047.1"/>
    <property type="molecule type" value="Genomic_DNA"/>
</dbReference>
<evidence type="ECO:0000259" key="1">
    <source>
        <dbReference type="PROSITE" id="PS50011"/>
    </source>
</evidence>
<evidence type="ECO:0000313" key="3">
    <source>
        <dbReference type="Proteomes" id="UP000807469"/>
    </source>
</evidence>
<dbReference type="AlphaFoldDB" id="A0A9P5ZEP8"/>
<protein>
    <recommendedName>
        <fullName evidence="1">Protein kinase domain-containing protein</fullName>
    </recommendedName>
</protein>
<dbReference type="PROSITE" id="PS50011">
    <property type="entry name" value="PROTEIN_KINASE_DOM"/>
    <property type="match status" value="1"/>
</dbReference>
<feature type="domain" description="Protein kinase" evidence="1">
    <location>
        <begin position="1"/>
        <end position="211"/>
    </location>
</feature>
<reference evidence="2" key="1">
    <citation type="submission" date="2020-11" db="EMBL/GenBank/DDBJ databases">
        <authorList>
            <consortium name="DOE Joint Genome Institute"/>
            <person name="Ahrendt S."/>
            <person name="Riley R."/>
            <person name="Andreopoulos W."/>
            <person name="Labutti K."/>
            <person name="Pangilinan J."/>
            <person name="Ruiz-Duenas F.J."/>
            <person name="Barrasa J.M."/>
            <person name="Sanchez-Garcia M."/>
            <person name="Camarero S."/>
            <person name="Miyauchi S."/>
            <person name="Serrano A."/>
            <person name="Linde D."/>
            <person name="Babiker R."/>
            <person name="Drula E."/>
            <person name="Ayuso-Fernandez I."/>
            <person name="Pacheco R."/>
            <person name="Padilla G."/>
            <person name="Ferreira P."/>
            <person name="Barriuso J."/>
            <person name="Kellner H."/>
            <person name="Castanera R."/>
            <person name="Alfaro M."/>
            <person name="Ramirez L."/>
            <person name="Pisabarro A.G."/>
            <person name="Kuo A."/>
            <person name="Tritt A."/>
            <person name="Lipzen A."/>
            <person name="He G."/>
            <person name="Yan M."/>
            <person name="Ng V."/>
            <person name="Cullen D."/>
            <person name="Martin F."/>
            <person name="Rosso M.-N."/>
            <person name="Henrissat B."/>
            <person name="Hibbett D."/>
            <person name="Martinez A.T."/>
            <person name="Grigoriev I.V."/>
        </authorList>
    </citation>
    <scope>NUCLEOTIDE SEQUENCE</scope>
    <source>
        <strain evidence="2">CIRM-BRFM 674</strain>
    </source>
</reference>
<dbReference type="InterPro" id="IPR040976">
    <property type="entry name" value="Pkinase_fungal"/>
</dbReference>
<accession>A0A9P5ZEP8</accession>
<proteinExistence type="predicted"/>
<evidence type="ECO:0000313" key="2">
    <source>
        <dbReference type="EMBL" id="KAF9486047.1"/>
    </source>
</evidence>
<comment type="caution">
    <text evidence="2">The sequence shown here is derived from an EMBL/GenBank/DDBJ whole genome shotgun (WGS) entry which is preliminary data.</text>
</comment>